<evidence type="ECO:0000256" key="5">
    <source>
        <dbReference type="ARBA" id="ARBA00023136"/>
    </source>
</evidence>
<name>A0A934PWR7_9BURK</name>
<dbReference type="AlphaFoldDB" id="A0A934PWR7"/>
<feature type="transmembrane region" description="Helical" evidence="6">
    <location>
        <begin position="154"/>
        <end position="173"/>
    </location>
</feature>
<keyword evidence="4 6" id="KW-1133">Transmembrane helix</keyword>
<dbReference type="InterPro" id="IPR002549">
    <property type="entry name" value="AI-2E-like"/>
</dbReference>
<reference evidence="7" key="1">
    <citation type="submission" date="2020-12" db="EMBL/GenBank/DDBJ databases">
        <title>Ramlibacter sp. nov., isolated from a freshwater alga, Cryptomonas.</title>
        <authorList>
            <person name="Kim H.M."/>
            <person name="Jeon C.O."/>
        </authorList>
    </citation>
    <scope>NUCLEOTIDE SEQUENCE</scope>
    <source>
        <strain evidence="7">CrO1</strain>
    </source>
</reference>
<evidence type="ECO:0000256" key="6">
    <source>
        <dbReference type="SAM" id="Phobius"/>
    </source>
</evidence>
<feature type="transmembrane region" description="Helical" evidence="6">
    <location>
        <begin position="208"/>
        <end position="227"/>
    </location>
</feature>
<feature type="transmembrane region" description="Helical" evidence="6">
    <location>
        <begin position="68"/>
        <end position="94"/>
    </location>
</feature>
<dbReference type="GO" id="GO:0016020">
    <property type="term" value="C:membrane"/>
    <property type="evidence" value="ECO:0007669"/>
    <property type="project" value="UniProtKB-SubCell"/>
</dbReference>
<comment type="similarity">
    <text evidence="2">Belongs to the autoinducer-2 exporter (AI-2E) (TC 2.A.86) family.</text>
</comment>
<feature type="transmembrane region" description="Helical" evidence="6">
    <location>
        <begin position="258"/>
        <end position="281"/>
    </location>
</feature>
<evidence type="ECO:0000256" key="4">
    <source>
        <dbReference type="ARBA" id="ARBA00022989"/>
    </source>
</evidence>
<gene>
    <name evidence="7" type="ORF">I8E28_04850</name>
</gene>
<comment type="caution">
    <text evidence="7">The sequence shown here is derived from an EMBL/GenBank/DDBJ whole genome shotgun (WGS) entry which is preliminary data.</text>
</comment>
<feature type="transmembrane region" description="Helical" evidence="6">
    <location>
        <begin position="301"/>
        <end position="331"/>
    </location>
</feature>
<proteinExistence type="inferred from homology"/>
<keyword evidence="3 6" id="KW-0812">Transmembrane</keyword>
<dbReference type="Proteomes" id="UP000617041">
    <property type="component" value="Unassembled WGS sequence"/>
</dbReference>
<evidence type="ECO:0000256" key="1">
    <source>
        <dbReference type="ARBA" id="ARBA00004141"/>
    </source>
</evidence>
<dbReference type="Pfam" id="PF01594">
    <property type="entry name" value="AI-2E_transport"/>
    <property type="match status" value="1"/>
</dbReference>
<protein>
    <submittedName>
        <fullName evidence="7">AI-2E family transporter</fullName>
    </submittedName>
</protein>
<comment type="subcellular location">
    <subcellularLocation>
        <location evidence="1">Membrane</location>
        <topology evidence="1">Multi-pass membrane protein</topology>
    </subcellularLocation>
</comment>
<organism evidence="7 8">
    <name type="scientific">Ramlibacter algicola</name>
    <dbReference type="NCBI Taxonomy" id="2795217"/>
    <lineage>
        <taxon>Bacteria</taxon>
        <taxon>Pseudomonadati</taxon>
        <taxon>Pseudomonadota</taxon>
        <taxon>Betaproteobacteria</taxon>
        <taxon>Burkholderiales</taxon>
        <taxon>Comamonadaceae</taxon>
        <taxon>Ramlibacter</taxon>
    </lineage>
</organism>
<keyword evidence="5 6" id="KW-0472">Membrane</keyword>
<feature type="transmembrane region" description="Helical" evidence="6">
    <location>
        <begin position="233"/>
        <end position="251"/>
    </location>
</feature>
<evidence type="ECO:0000313" key="8">
    <source>
        <dbReference type="Proteomes" id="UP000617041"/>
    </source>
</evidence>
<sequence>MTTRAGSAEDEAPAIVPRRGTALAVLAALLLALHLGLFVALVCTLAVQALHAQFEATMCRRWPHRRHGLAALLLTIAVVVLLVAGAILAVHSLWAPHGLPGLLNLLADTLERLQGALPAWLAERLPASVDDLQRVIAHWLRGNAHHVQHWGHEVLRLSAQALVGLIIGLLASAQRRPVLPAAWMAEVGACWRNLVGAFSRFVGAQLRIAVVNTVLTGGYLLVALPLAGVHVPLAWTLVAFTLVAAFIPIVGNLASNAAILLAALTVSAGAAAASLVFLVAVHKLEYFLNAHFVGARTNVPAPVLLAALLVMEAAFGLPGVAAAPIYCAWVFRQFGDTPAIAA</sequence>
<evidence type="ECO:0000256" key="3">
    <source>
        <dbReference type="ARBA" id="ARBA00022692"/>
    </source>
</evidence>
<dbReference type="EMBL" id="JAEDAO010000001">
    <property type="protein sequence ID" value="MBK0391909.1"/>
    <property type="molecule type" value="Genomic_DNA"/>
</dbReference>
<accession>A0A934PWR7</accession>
<feature type="transmembrane region" description="Helical" evidence="6">
    <location>
        <begin position="22"/>
        <end position="47"/>
    </location>
</feature>
<keyword evidence="8" id="KW-1185">Reference proteome</keyword>
<dbReference type="RefSeq" id="WP_200786844.1">
    <property type="nucleotide sequence ID" value="NZ_JAEDAO010000001.1"/>
</dbReference>
<evidence type="ECO:0000313" key="7">
    <source>
        <dbReference type="EMBL" id="MBK0391909.1"/>
    </source>
</evidence>
<evidence type="ECO:0000256" key="2">
    <source>
        <dbReference type="ARBA" id="ARBA00009773"/>
    </source>
</evidence>